<dbReference type="PANTHER" id="PTHR11552">
    <property type="entry name" value="GLUCOSE-METHANOL-CHOLINE GMC OXIDOREDUCTASE"/>
    <property type="match status" value="1"/>
</dbReference>
<dbReference type="OrthoDB" id="9785276at2"/>
<dbReference type="PANTHER" id="PTHR11552:SF147">
    <property type="entry name" value="CHOLINE DEHYDROGENASE, MITOCHONDRIAL"/>
    <property type="match status" value="1"/>
</dbReference>
<name>A0A5B8U2U6_9ACTN</name>
<comment type="similarity">
    <text evidence="2 6">Belongs to the GMC oxidoreductase family.</text>
</comment>
<keyword evidence="4 5" id="KW-0274">FAD</keyword>
<dbReference type="InterPro" id="IPR000172">
    <property type="entry name" value="GMC_OxRdtase_N"/>
</dbReference>
<protein>
    <submittedName>
        <fullName evidence="9">Choline dehydrogenase</fullName>
    </submittedName>
</protein>
<evidence type="ECO:0000313" key="10">
    <source>
        <dbReference type="Proteomes" id="UP000321805"/>
    </source>
</evidence>
<evidence type="ECO:0000259" key="7">
    <source>
        <dbReference type="PROSITE" id="PS00623"/>
    </source>
</evidence>
<dbReference type="Pfam" id="PF00732">
    <property type="entry name" value="GMC_oxred_N"/>
    <property type="match status" value="1"/>
</dbReference>
<evidence type="ECO:0000256" key="3">
    <source>
        <dbReference type="ARBA" id="ARBA00022630"/>
    </source>
</evidence>
<evidence type="ECO:0000256" key="6">
    <source>
        <dbReference type="RuleBase" id="RU003968"/>
    </source>
</evidence>
<dbReference type="InterPro" id="IPR012132">
    <property type="entry name" value="GMC_OxRdtase"/>
</dbReference>
<dbReference type="Gene3D" id="3.50.50.60">
    <property type="entry name" value="FAD/NAD(P)-binding domain"/>
    <property type="match status" value="1"/>
</dbReference>
<dbReference type="SUPFAM" id="SSF51905">
    <property type="entry name" value="FAD/NAD(P)-binding domain"/>
    <property type="match status" value="1"/>
</dbReference>
<dbReference type="EMBL" id="CP042430">
    <property type="protein sequence ID" value="QEC47346.1"/>
    <property type="molecule type" value="Genomic_DNA"/>
</dbReference>
<evidence type="ECO:0000313" key="9">
    <source>
        <dbReference type="EMBL" id="QEC47346.1"/>
    </source>
</evidence>
<gene>
    <name evidence="9" type="ORF">FSW04_06955</name>
</gene>
<dbReference type="RefSeq" id="WP_146917694.1">
    <property type="nucleotide sequence ID" value="NZ_CP042430.1"/>
</dbReference>
<comment type="cofactor">
    <cofactor evidence="1 5">
        <name>FAD</name>
        <dbReference type="ChEBI" id="CHEBI:57692"/>
    </cofactor>
</comment>
<dbReference type="InterPro" id="IPR007867">
    <property type="entry name" value="GMC_OxRtase_C"/>
</dbReference>
<keyword evidence="10" id="KW-1185">Reference proteome</keyword>
<dbReference type="GO" id="GO:0050660">
    <property type="term" value="F:flavin adenine dinucleotide binding"/>
    <property type="evidence" value="ECO:0007669"/>
    <property type="project" value="InterPro"/>
</dbReference>
<dbReference type="KEGG" id="bsol:FSW04_06955"/>
<feature type="domain" description="Glucose-methanol-choline oxidoreductase N-terminal" evidence="7">
    <location>
        <begin position="80"/>
        <end position="103"/>
    </location>
</feature>
<dbReference type="Gene3D" id="3.30.560.10">
    <property type="entry name" value="Glucose Oxidase, domain 3"/>
    <property type="match status" value="1"/>
</dbReference>
<sequence>MASADYVIAGAGSAGCVLANRLTEDPSVRVILVEAGGRDRHPNIKIPAAFAKQFHTNLDWDFATDPEPHCDGRSLFVPRGKALGGSSSMNAMLYVRGRPLDYDLWERDGAAGWGWDAVRPYFLKAENNERGASEHHAVGGPLNVADERSPRPLTARFLAAAEQTGIPRIADYNGPEQDGASLCQVTQRNGRRWSTADAYLRPALGRPNLEVRTGAHVARIALDGDRATGVVLRGRRGREEVIAATREVLLCAGAIGSPQLLMLSGIGPAEHLRAHGVGVAVDAPAVGENLQDHPYVVCVWEATVAESLYGADRPKPLLEWLLRRSGPLTSTVAEAFAFVRSRPGLPAADLQYHFAPAYFVDNGAEEFDGHAFTMGPVLVSPKSRGSVRLRSADPADKPRILTNTLAEPEDVAALVTGVELAREIAAAQPLSSITAREIYPGPGTRDDADVEAFVRRTAELLYHPSGTCRMGGEDAVLDPELRVRGVEGLRVVDASVFPVIPGGNTNAPTIMVAERAADLVRGRVRAPAAAQRES</sequence>
<dbReference type="PROSITE" id="PS00624">
    <property type="entry name" value="GMC_OXRED_2"/>
    <property type="match status" value="1"/>
</dbReference>
<evidence type="ECO:0000256" key="1">
    <source>
        <dbReference type="ARBA" id="ARBA00001974"/>
    </source>
</evidence>
<dbReference type="PIRSF" id="PIRSF000137">
    <property type="entry name" value="Alcohol_oxidase"/>
    <property type="match status" value="1"/>
</dbReference>
<proteinExistence type="inferred from homology"/>
<evidence type="ECO:0000259" key="8">
    <source>
        <dbReference type="PROSITE" id="PS00624"/>
    </source>
</evidence>
<dbReference type="GO" id="GO:0016614">
    <property type="term" value="F:oxidoreductase activity, acting on CH-OH group of donors"/>
    <property type="evidence" value="ECO:0007669"/>
    <property type="project" value="InterPro"/>
</dbReference>
<reference evidence="9 10" key="1">
    <citation type="journal article" date="2018" name="J. Microbiol.">
        <title>Baekduia soli gen. nov., sp. nov., a novel bacterium isolated from the soil of Baekdu Mountain and proposal of a novel family name, Baekduiaceae fam. nov.</title>
        <authorList>
            <person name="An D.S."/>
            <person name="Siddiqi M.Z."/>
            <person name="Kim K.H."/>
            <person name="Yu H.S."/>
            <person name="Im W.T."/>
        </authorList>
    </citation>
    <scope>NUCLEOTIDE SEQUENCE [LARGE SCALE GENOMIC DNA]</scope>
    <source>
        <strain evidence="9 10">BR7-21</strain>
    </source>
</reference>
<evidence type="ECO:0000256" key="4">
    <source>
        <dbReference type="ARBA" id="ARBA00022827"/>
    </source>
</evidence>
<evidence type="ECO:0000256" key="5">
    <source>
        <dbReference type="PIRSR" id="PIRSR000137-2"/>
    </source>
</evidence>
<dbReference type="InterPro" id="IPR036188">
    <property type="entry name" value="FAD/NAD-bd_sf"/>
</dbReference>
<dbReference type="PROSITE" id="PS00623">
    <property type="entry name" value="GMC_OXRED_1"/>
    <property type="match status" value="1"/>
</dbReference>
<dbReference type="Proteomes" id="UP000321805">
    <property type="component" value="Chromosome"/>
</dbReference>
<dbReference type="SUPFAM" id="SSF54373">
    <property type="entry name" value="FAD-linked reductases, C-terminal domain"/>
    <property type="match status" value="1"/>
</dbReference>
<accession>A0A5B8U2U6</accession>
<dbReference type="Pfam" id="PF05199">
    <property type="entry name" value="GMC_oxred_C"/>
    <property type="match status" value="1"/>
</dbReference>
<evidence type="ECO:0000256" key="2">
    <source>
        <dbReference type="ARBA" id="ARBA00010790"/>
    </source>
</evidence>
<keyword evidence="3 6" id="KW-0285">Flavoprotein</keyword>
<organism evidence="9 10">
    <name type="scientific">Baekduia soli</name>
    <dbReference type="NCBI Taxonomy" id="496014"/>
    <lineage>
        <taxon>Bacteria</taxon>
        <taxon>Bacillati</taxon>
        <taxon>Actinomycetota</taxon>
        <taxon>Thermoleophilia</taxon>
        <taxon>Solirubrobacterales</taxon>
        <taxon>Baekduiaceae</taxon>
        <taxon>Baekduia</taxon>
    </lineage>
</organism>
<feature type="binding site" evidence="5">
    <location>
        <position position="217"/>
    </location>
    <ligand>
        <name>FAD</name>
        <dbReference type="ChEBI" id="CHEBI:57692"/>
    </ligand>
</feature>
<feature type="domain" description="Glucose-methanol-choline oxidoreductase N-terminal" evidence="8">
    <location>
        <begin position="253"/>
        <end position="267"/>
    </location>
</feature>
<dbReference type="AlphaFoldDB" id="A0A5B8U2U6"/>